<dbReference type="AlphaFoldDB" id="A0A9N9J6K7"/>
<reference evidence="2" key="1">
    <citation type="submission" date="2021-06" db="EMBL/GenBank/DDBJ databases">
        <authorList>
            <person name="Kallberg Y."/>
            <person name="Tangrot J."/>
            <person name="Rosling A."/>
        </authorList>
    </citation>
    <scope>NUCLEOTIDE SEQUENCE</scope>
    <source>
        <strain evidence="2">MA453B</strain>
    </source>
</reference>
<evidence type="ECO:0000313" key="3">
    <source>
        <dbReference type="Proteomes" id="UP000789405"/>
    </source>
</evidence>
<evidence type="ECO:0000256" key="1">
    <source>
        <dbReference type="SAM" id="MobiDB-lite"/>
    </source>
</evidence>
<evidence type="ECO:0000313" key="2">
    <source>
        <dbReference type="EMBL" id="CAG8765409.1"/>
    </source>
</evidence>
<feature type="region of interest" description="Disordered" evidence="1">
    <location>
        <begin position="1"/>
        <end position="54"/>
    </location>
</feature>
<accession>A0A9N9J6K7</accession>
<feature type="compositionally biased region" description="Polar residues" evidence="1">
    <location>
        <begin position="19"/>
        <end position="29"/>
    </location>
</feature>
<organism evidence="2 3">
    <name type="scientific">Dentiscutata erythropus</name>
    <dbReference type="NCBI Taxonomy" id="1348616"/>
    <lineage>
        <taxon>Eukaryota</taxon>
        <taxon>Fungi</taxon>
        <taxon>Fungi incertae sedis</taxon>
        <taxon>Mucoromycota</taxon>
        <taxon>Glomeromycotina</taxon>
        <taxon>Glomeromycetes</taxon>
        <taxon>Diversisporales</taxon>
        <taxon>Gigasporaceae</taxon>
        <taxon>Dentiscutata</taxon>
    </lineage>
</organism>
<sequence length="54" mass="6093">SHLTDQSKETLTPAIEQFNIPSQQLLTKPNKTKKQTIKAETGDDIAKDKDRIVE</sequence>
<feature type="compositionally biased region" description="Basic and acidic residues" evidence="1">
    <location>
        <begin position="40"/>
        <end position="54"/>
    </location>
</feature>
<gene>
    <name evidence="2" type="ORF">DERYTH_LOCUS18191</name>
</gene>
<proteinExistence type="predicted"/>
<comment type="caution">
    <text evidence="2">The sequence shown here is derived from an EMBL/GenBank/DDBJ whole genome shotgun (WGS) entry which is preliminary data.</text>
</comment>
<protein>
    <submittedName>
        <fullName evidence="2">3843_t:CDS:1</fullName>
    </submittedName>
</protein>
<dbReference type="EMBL" id="CAJVPY010018107">
    <property type="protein sequence ID" value="CAG8765409.1"/>
    <property type="molecule type" value="Genomic_DNA"/>
</dbReference>
<feature type="non-terminal residue" evidence="2">
    <location>
        <position position="1"/>
    </location>
</feature>
<dbReference type="Proteomes" id="UP000789405">
    <property type="component" value="Unassembled WGS sequence"/>
</dbReference>
<keyword evidence="3" id="KW-1185">Reference proteome</keyword>
<name>A0A9N9J6K7_9GLOM</name>